<dbReference type="PANTHER" id="PTHR43414:SF6">
    <property type="entry name" value="MULTIDRUG RESISTANCE PROTEIN MDTG"/>
    <property type="match status" value="1"/>
</dbReference>
<evidence type="ECO:0000313" key="10">
    <source>
        <dbReference type="Proteomes" id="UP001519887"/>
    </source>
</evidence>
<dbReference type="InterPro" id="IPR036259">
    <property type="entry name" value="MFS_trans_sf"/>
</dbReference>
<evidence type="ECO:0000256" key="2">
    <source>
        <dbReference type="ARBA" id="ARBA00022448"/>
    </source>
</evidence>
<dbReference type="Proteomes" id="UP001519887">
    <property type="component" value="Unassembled WGS sequence"/>
</dbReference>
<dbReference type="EMBL" id="JAHZIK010002144">
    <property type="protein sequence ID" value="MBW7460305.1"/>
    <property type="molecule type" value="Genomic_DNA"/>
</dbReference>
<keyword evidence="5 7" id="KW-1133">Transmembrane helix</keyword>
<dbReference type="InterPro" id="IPR011701">
    <property type="entry name" value="MFS"/>
</dbReference>
<evidence type="ECO:0000256" key="5">
    <source>
        <dbReference type="ARBA" id="ARBA00022989"/>
    </source>
</evidence>
<proteinExistence type="predicted"/>
<keyword evidence="2" id="KW-0813">Transport</keyword>
<keyword evidence="3" id="KW-1003">Cell membrane</keyword>
<comment type="subcellular location">
    <subcellularLocation>
        <location evidence="1">Cell membrane</location>
        <topology evidence="1">Multi-pass membrane protein</topology>
    </subcellularLocation>
</comment>
<dbReference type="InterPro" id="IPR020846">
    <property type="entry name" value="MFS_dom"/>
</dbReference>
<keyword evidence="4 7" id="KW-0812">Transmembrane</keyword>
<sequence length="158" mass="17024">MTFSWKRNLLVLWVGSFFVSTAYSVSIPFLPIFLHDQLGVQDHLETWTGITFAITFLAAALIAPFWGSLADRYGRKPMMIRAGICLTATYLLYFLVQNPYELIAVRILEGLLAGYIPATVALVATNTPENHAGYALGILSTSTAAGGIIGPLAGGLVS</sequence>
<keyword evidence="10" id="KW-1185">Reference proteome</keyword>
<organism evidence="9 10">
    <name type="scientific">Paenibacillus sepulcri</name>
    <dbReference type="NCBI Taxonomy" id="359917"/>
    <lineage>
        <taxon>Bacteria</taxon>
        <taxon>Bacillati</taxon>
        <taxon>Bacillota</taxon>
        <taxon>Bacilli</taxon>
        <taxon>Bacillales</taxon>
        <taxon>Paenibacillaceae</taxon>
        <taxon>Paenibacillus</taxon>
    </lineage>
</organism>
<comment type="caution">
    <text evidence="9">The sequence shown here is derived from an EMBL/GenBank/DDBJ whole genome shotgun (WGS) entry which is preliminary data.</text>
</comment>
<feature type="domain" description="Major facilitator superfamily (MFS) profile" evidence="8">
    <location>
        <begin position="8"/>
        <end position="158"/>
    </location>
</feature>
<keyword evidence="6 7" id="KW-0472">Membrane</keyword>
<feature type="transmembrane region" description="Helical" evidence="7">
    <location>
        <begin position="136"/>
        <end position="157"/>
    </location>
</feature>
<evidence type="ECO:0000256" key="6">
    <source>
        <dbReference type="ARBA" id="ARBA00023136"/>
    </source>
</evidence>
<dbReference type="PROSITE" id="PS50850">
    <property type="entry name" value="MFS"/>
    <property type="match status" value="1"/>
</dbReference>
<evidence type="ECO:0000313" key="9">
    <source>
        <dbReference type="EMBL" id="MBW7460305.1"/>
    </source>
</evidence>
<feature type="non-terminal residue" evidence="9">
    <location>
        <position position="158"/>
    </location>
</feature>
<dbReference type="SUPFAM" id="SSF103473">
    <property type="entry name" value="MFS general substrate transporter"/>
    <property type="match status" value="1"/>
</dbReference>
<dbReference type="PANTHER" id="PTHR43414">
    <property type="entry name" value="MULTIDRUG RESISTANCE PROTEIN MDTG"/>
    <property type="match status" value="1"/>
</dbReference>
<protein>
    <submittedName>
        <fullName evidence="9">MFS transporter</fullName>
    </submittedName>
</protein>
<feature type="transmembrane region" description="Helical" evidence="7">
    <location>
        <begin position="78"/>
        <end position="96"/>
    </location>
</feature>
<dbReference type="Gene3D" id="1.20.1250.20">
    <property type="entry name" value="MFS general substrate transporter like domains"/>
    <property type="match status" value="1"/>
</dbReference>
<dbReference type="PRINTS" id="PR01035">
    <property type="entry name" value="TCRTETA"/>
</dbReference>
<evidence type="ECO:0000256" key="3">
    <source>
        <dbReference type="ARBA" id="ARBA00022475"/>
    </source>
</evidence>
<evidence type="ECO:0000256" key="7">
    <source>
        <dbReference type="SAM" id="Phobius"/>
    </source>
</evidence>
<feature type="transmembrane region" description="Helical" evidence="7">
    <location>
        <begin position="102"/>
        <end position="124"/>
    </location>
</feature>
<feature type="transmembrane region" description="Helical" evidence="7">
    <location>
        <begin position="48"/>
        <end position="66"/>
    </location>
</feature>
<dbReference type="InterPro" id="IPR001958">
    <property type="entry name" value="Tet-R_TetA/multi-R_MdtG-like"/>
</dbReference>
<evidence type="ECO:0000256" key="1">
    <source>
        <dbReference type="ARBA" id="ARBA00004651"/>
    </source>
</evidence>
<gene>
    <name evidence="9" type="ORF">K0U00_40210</name>
</gene>
<name>A0ABS7CHB6_9BACL</name>
<evidence type="ECO:0000256" key="4">
    <source>
        <dbReference type="ARBA" id="ARBA00022692"/>
    </source>
</evidence>
<evidence type="ECO:0000259" key="8">
    <source>
        <dbReference type="PROSITE" id="PS50850"/>
    </source>
</evidence>
<reference evidence="9 10" key="1">
    <citation type="submission" date="2021-07" db="EMBL/GenBank/DDBJ databases">
        <title>Paenibacillus radiodurans sp. nov., isolated from the southeastern edge of Tengger Desert.</title>
        <authorList>
            <person name="Zhang G."/>
        </authorList>
    </citation>
    <scope>NUCLEOTIDE SEQUENCE [LARGE SCALE GENOMIC DNA]</scope>
    <source>
        <strain evidence="9 10">CCM 7311</strain>
    </source>
</reference>
<dbReference type="Pfam" id="PF07690">
    <property type="entry name" value="MFS_1"/>
    <property type="match status" value="1"/>
</dbReference>
<accession>A0ABS7CHB6</accession>